<name>A0A6C0GLS6_9BACT</name>
<dbReference type="RefSeq" id="WP_162444981.1">
    <property type="nucleotide sequence ID" value="NZ_CP048222.1"/>
</dbReference>
<reference evidence="1 2" key="1">
    <citation type="submission" date="2020-01" db="EMBL/GenBank/DDBJ databases">
        <authorList>
            <person name="Kim M.K."/>
        </authorList>
    </citation>
    <scope>NUCLEOTIDE SEQUENCE [LARGE SCALE GENOMIC DNA]</scope>
    <source>
        <strain evidence="1 2">172606-1</strain>
    </source>
</reference>
<dbReference type="Proteomes" id="UP000480178">
    <property type="component" value="Chromosome"/>
</dbReference>
<organism evidence="1 2">
    <name type="scientific">Rhodocytophaga rosea</name>
    <dbReference type="NCBI Taxonomy" id="2704465"/>
    <lineage>
        <taxon>Bacteria</taxon>
        <taxon>Pseudomonadati</taxon>
        <taxon>Bacteroidota</taxon>
        <taxon>Cytophagia</taxon>
        <taxon>Cytophagales</taxon>
        <taxon>Rhodocytophagaceae</taxon>
        <taxon>Rhodocytophaga</taxon>
    </lineage>
</organism>
<keyword evidence="2" id="KW-1185">Reference proteome</keyword>
<proteinExistence type="predicted"/>
<protein>
    <submittedName>
        <fullName evidence="1">Uncharacterized protein</fullName>
    </submittedName>
</protein>
<evidence type="ECO:0000313" key="2">
    <source>
        <dbReference type="Proteomes" id="UP000480178"/>
    </source>
</evidence>
<dbReference type="AlphaFoldDB" id="A0A6C0GLS6"/>
<dbReference type="KEGG" id="rhoz:GXP67_21190"/>
<gene>
    <name evidence="1" type="ORF">GXP67_21190</name>
</gene>
<accession>A0A6C0GLS6</accession>
<sequence length="186" mass="22033">MENSGGDLSTGMVMGRVDKTKLTSEVRERQATFISVKHMCIRVAETLNDILRQVLLEYYDVFQRPNVDQLYTMDFMKLRDTLSDIIQKDHIFHNIEILKEKHSRKEFTRTFAAFIEDRNIYTHGHLHIRVNDDAVIITSIDKQNSKQIYWQVNQEIIQSFFDTYIVLKNVIFQISQIILKHRKRVG</sequence>
<dbReference type="EMBL" id="CP048222">
    <property type="protein sequence ID" value="QHT68986.1"/>
    <property type="molecule type" value="Genomic_DNA"/>
</dbReference>
<evidence type="ECO:0000313" key="1">
    <source>
        <dbReference type="EMBL" id="QHT68986.1"/>
    </source>
</evidence>